<organism evidence="2 3">
    <name type="scientific">Penicillium frequentans</name>
    <dbReference type="NCBI Taxonomy" id="3151616"/>
    <lineage>
        <taxon>Eukaryota</taxon>
        <taxon>Fungi</taxon>
        <taxon>Dikarya</taxon>
        <taxon>Ascomycota</taxon>
        <taxon>Pezizomycotina</taxon>
        <taxon>Eurotiomycetes</taxon>
        <taxon>Eurotiomycetidae</taxon>
        <taxon>Eurotiales</taxon>
        <taxon>Aspergillaceae</taxon>
        <taxon>Penicillium</taxon>
    </lineage>
</organism>
<keyword evidence="1" id="KW-0732">Signal</keyword>
<feature type="chain" id="PRO_5042018025" evidence="1">
    <location>
        <begin position="18"/>
        <end position="87"/>
    </location>
</feature>
<gene>
    <name evidence="2" type="ORF">N7494_001072</name>
</gene>
<proteinExistence type="predicted"/>
<keyword evidence="3" id="KW-1185">Reference proteome</keyword>
<comment type="caution">
    <text evidence="2">The sequence shown here is derived from an EMBL/GenBank/DDBJ whole genome shotgun (WGS) entry which is preliminary data.</text>
</comment>
<dbReference type="Proteomes" id="UP001220324">
    <property type="component" value="Unassembled WGS sequence"/>
</dbReference>
<evidence type="ECO:0000256" key="1">
    <source>
        <dbReference type="SAM" id="SignalP"/>
    </source>
</evidence>
<accession>A0AAD6D9C3</accession>
<protein>
    <submittedName>
        <fullName evidence="2">Uncharacterized protein</fullName>
    </submittedName>
</protein>
<evidence type="ECO:0000313" key="3">
    <source>
        <dbReference type="Proteomes" id="UP001220324"/>
    </source>
</evidence>
<dbReference type="EMBL" id="JAQIZZ010000001">
    <property type="protein sequence ID" value="KAJ5557157.1"/>
    <property type="molecule type" value="Genomic_DNA"/>
</dbReference>
<reference evidence="2 3" key="1">
    <citation type="journal article" date="2023" name="IMA Fungus">
        <title>Comparative genomic study of the Penicillium genus elucidates a diverse pangenome and 15 lateral gene transfer events.</title>
        <authorList>
            <person name="Petersen C."/>
            <person name="Sorensen T."/>
            <person name="Nielsen M.R."/>
            <person name="Sondergaard T.E."/>
            <person name="Sorensen J.L."/>
            <person name="Fitzpatrick D.A."/>
            <person name="Frisvad J.C."/>
            <person name="Nielsen K.L."/>
        </authorList>
    </citation>
    <scope>NUCLEOTIDE SEQUENCE [LARGE SCALE GENOMIC DNA]</scope>
    <source>
        <strain evidence="2 3">IBT 35679</strain>
    </source>
</reference>
<evidence type="ECO:0000313" key="2">
    <source>
        <dbReference type="EMBL" id="KAJ5557157.1"/>
    </source>
</evidence>
<name>A0AAD6D9C3_9EURO</name>
<feature type="signal peptide" evidence="1">
    <location>
        <begin position="1"/>
        <end position="17"/>
    </location>
</feature>
<sequence length="87" mass="9520">MLFKPIASLLFLGYANAAIVVSLVSTSGVTVPYNVDPDGSCFSLNGGSLTQFNDHLQQIEIPSGYECTIWEYVRPPTRVSCWNPHKG</sequence>
<dbReference type="AlphaFoldDB" id="A0AAD6D9C3"/>